<proteinExistence type="predicted"/>
<keyword evidence="2" id="KW-1185">Reference proteome</keyword>
<evidence type="ECO:0000313" key="2">
    <source>
        <dbReference type="Proteomes" id="UP001154252"/>
    </source>
</evidence>
<sequence length="320" mass="36134">MSRCRKMLLRLLHIFWKKVPKYSAILCLDERILQKIYQHLSLVDQVCLSLSCKELFGLFGTIVKHRDLEFPRLLRIRNPILCVNSQDVLRINSFFDSKIAAGPTVQTLERSCTYYAGIADLCPCISLTIRGRDQLVKILRSPAKPAKTKYGPFEYDFDDGGQAGLGHGCLFSTRSGYEVRVALVLFIKETGQLCVAARHTISFSSSDAHLTAEPTFACPHQDLLSLVPGNQAAKDSHMYQTLISSKAHQDLLSLVPGKLVSKACPMCQTLITKYALSEDMNQAVFWVVRNLGSCEWPADRPWLDQCRLTGAWFSHNEKYW</sequence>
<gene>
    <name evidence="1" type="ORF">PEGY_LOCUS6867</name>
</gene>
<organism evidence="1 2">
    <name type="scientific">Penicillium egyptiacum</name>
    <dbReference type="NCBI Taxonomy" id="1303716"/>
    <lineage>
        <taxon>Eukaryota</taxon>
        <taxon>Fungi</taxon>
        <taxon>Dikarya</taxon>
        <taxon>Ascomycota</taxon>
        <taxon>Pezizomycotina</taxon>
        <taxon>Eurotiomycetes</taxon>
        <taxon>Eurotiomycetidae</taxon>
        <taxon>Eurotiales</taxon>
        <taxon>Aspergillaceae</taxon>
        <taxon>Penicillium</taxon>
    </lineage>
</organism>
<comment type="caution">
    <text evidence="1">The sequence shown here is derived from an EMBL/GenBank/DDBJ whole genome shotgun (WGS) entry which is preliminary data.</text>
</comment>
<dbReference type="OrthoDB" id="4454461at2759"/>
<reference evidence="1" key="1">
    <citation type="submission" date="2021-07" db="EMBL/GenBank/DDBJ databases">
        <authorList>
            <person name="Branca A.L. A."/>
        </authorList>
    </citation>
    <scope>NUCLEOTIDE SEQUENCE</scope>
</reference>
<dbReference type="AlphaFoldDB" id="A0A9W4KEW7"/>
<protein>
    <recommendedName>
        <fullName evidence="3">F-box domain-containing protein</fullName>
    </recommendedName>
</protein>
<dbReference type="Proteomes" id="UP001154252">
    <property type="component" value="Unassembled WGS sequence"/>
</dbReference>
<name>A0A9W4KEW7_9EURO</name>
<dbReference type="EMBL" id="CAJVRC010000876">
    <property type="protein sequence ID" value="CAG8902672.1"/>
    <property type="molecule type" value="Genomic_DNA"/>
</dbReference>
<evidence type="ECO:0008006" key="3">
    <source>
        <dbReference type="Google" id="ProtNLM"/>
    </source>
</evidence>
<evidence type="ECO:0000313" key="1">
    <source>
        <dbReference type="EMBL" id="CAG8902672.1"/>
    </source>
</evidence>
<accession>A0A9W4KEW7</accession>